<protein>
    <submittedName>
        <fullName evidence="2">Uncharacterized protein</fullName>
    </submittedName>
</protein>
<reference evidence="2 3" key="1">
    <citation type="submission" date="2020-01" db="EMBL/GenBank/DDBJ databases">
        <title>Draft genome sequence of Aspergillus udagawae IFM 46972.</title>
        <authorList>
            <person name="Takahashi H."/>
            <person name="Yaguchi T."/>
        </authorList>
    </citation>
    <scope>NUCLEOTIDE SEQUENCE [LARGE SCALE GENOMIC DNA]</scope>
    <source>
        <strain evidence="2 3">IFM 46972</strain>
    </source>
</reference>
<dbReference type="AlphaFoldDB" id="A0A8H3RN93"/>
<comment type="caution">
    <text evidence="2">The sequence shown here is derived from an EMBL/GenBank/DDBJ whole genome shotgun (WGS) entry which is preliminary data.</text>
</comment>
<name>A0A8H3RN93_9EURO</name>
<evidence type="ECO:0000313" key="2">
    <source>
        <dbReference type="EMBL" id="GFF31699.1"/>
    </source>
</evidence>
<organism evidence="2 3">
    <name type="scientific">Aspergillus udagawae</name>
    <dbReference type="NCBI Taxonomy" id="91492"/>
    <lineage>
        <taxon>Eukaryota</taxon>
        <taxon>Fungi</taxon>
        <taxon>Dikarya</taxon>
        <taxon>Ascomycota</taxon>
        <taxon>Pezizomycotina</taxon>
        <taxon>Eurotiomycetes</taxon>
        <taxon>Eurotiomycetidae</taxon>
        <taxon>Eurotiales</taxon>
        <taxon>Aspergillaceae</taxon>
        <taxon>Aspergillus</taxon>
        <taxon>Aspergillus subgen. Fumigati</taxon>
    </lineage>
</organism>
<accession>A0A8H3RN93</accession>
<proteinExistence type="predicted"/>
<evidence type="ECO:0000313" key="3">
    <source>
        <dbReference type="Proteomes" id="UP000465221"/>
    </source>
</evidence>
<evidence type="ECO:0000256" key="1">
    <source>
        <dbReference type="SAM" id="MobiDB-lite"/>
    </source>
</evidence>
<gene>
    <name evidence="2" type="ORF">IFM46972_03310</name>
</gene>
<dbReference type="Proteomes" id="UP000465221">
    <property type="component" value="Unassembled WGS sequence"/>
</dbReference>
<feature type="region of interest" description="Disordered" evidence="1">
    <location>
        <begin position="1"/>
        <end position="64"/>
    </location>
</feature>
<dbReference type="EMBL" id="BLKC01000017">
    <property type="protein sequence ID" value="GFF31699.1"/>
    <property type="molecule type" value="Genomic_DNA"/>
</dbReference>
<sequence>MNLYSNRHQPTHRTHHGESKTWSLGPESYASTTDILATYTGPGAGHDSNSDSDSDGDSDRGIDS</sequence>